<evidence type="ECO:0000313" key="1">
    <source>
        <dbReference type="EMBL" id="ADB73939.1"/>
    </source>
</evidence>
<dbReference type="AlphaFoldDB" id="D2SAL0"/>
<dbReference type="RefSeq" id="WP_012947380.1">
    <property type="nucleotide sequence ID" value="NC_013757.1"/>
</dbReference>
<dbReference type="Pfam" id="PF20242">
    <property type="entry name" value="Emfourin"/>
    <property type="match status" value="1"/>
</dbReference>
<dbReference type="OrthoDB" id="3298509at2"/>
<organism evidence="1 2">
    <name type="scientific">Geodermatophilus obscurus (strain ATCC 25078 / DSM 43160 / JCM 3152 / CCUG 61914 / KCC A-0152 / KCTC 9177 / NBRC 13315 / NRRL B-3577 / G-20)</name>
    <dbReference type="NCBI Taxonomy" id="526225"/>
    <lineage>
        <taxon>Bacteria</taxon>
        <taxon>Bacillati</taxon>
        <taxon>Actinomycetota</taxon>
        <taxon>Actinomycetes</taxon>
        <taxon>Geodermatophilales</taxon>
        <taxon>Geodermatophilaceae</taxon>
        <taxon>Geodermatophilus</taxon>
    </lineage>
</organism>
<reference evidence="2" key="2">
    <citation type="submission" date="2010-01" db="EMBL/GenBank/DDBJ databases">
        <title>The complete genome of Geodermatophilus obscurus DSM 43160.</title>
        <authorList>
            <consortium name="US DOE Joint Genome Institute (JGI-PGF)"/>
            <person name="Lucas S."/>
            <person name="Copeland A."/>
            <person name="Lapidus A."/>
            <person name="Glavina del Rio T."/>
            <person name="Dalin E."/>
            <person name="Tice H."/>
            <person name="Bruce D."/>
            <person name="Goodwin L."/>
            <person name="Pitluck S."/>
            <person name="Kyrpides N."/>
            <person name="Mavromatis K."/>
            <person name="Ivanova N."/>
            <person name="Munk A.C."/>
            <person name="Brettin T."/>
            <person name="Detter J.C."/>
            <person name="Han C."/>
            <person name="Larimer F."/>
            <person name="Land M."/>
            <person name="Hauser L."/>
            <person name="Markowitz V."/>
            <person name="Cheng J.-F."/>
            <person name="Hugenholtz P."/>
            <person name="Woyke T."/>
            <person name="Wu D."/>
            <person name="Jando M."/>
            <person name="Schneider S."/>
            <person name="Klenk H.-P."/>
            <person name="Eisen J.A."/>
        </authorList>
    </citation>
    <scope>NUCLEOTIDE SEQUENCE [LARGE SCALE GENOMIC DNA]</scope>
    <source>
        <strain evidence="2">ATCC 25078 / DSM 43160 / JCM 3152 / KCC A-0152 / KCTC 9177 / NBRC 13315 / NRRL B-3577 / G-20</strain>
    </source>
</reference>
<dbReference type="InterPro" id="IPR049457">
    <property type="entry name" value="Emfourin"/>
</dbReference>
<keyword evidence="2" id="KW-1185">Reference proteome</keyword>
<dbReference type="EMBL" id="CP001867">
    <property type="protein sequence ID" value="ADB73939.1"/>
    <property type="molecule type" value="Genomic_DNA"/>
</dbReference>
<proteinExistence type="predicted"/>
<sequence>MRVSLATHGGLAAGLRLGRRPSTLDTSGLTAAEAGELTRLVEAARTASPQGGAAGGAGDAMSYEVTVDTGADHGGPVVLRQTDTSMTADFAALLRWLQEHLPQAGA</sequence>
<dbReference type="Proteomes" id="UP000001382">
    <property type="component" value="Chromosome"/>
</dbReference>
<protein>
    <submittedName>
        <fullName evidence="1">Uncharacterized protein</fullName>
    </submittedName>
</protein>
<dbReference type="KEGG" id="gob:Gobs_1189"/>
<gene>
    <name evidence="1" type="ordered locus">Gobs_1189</name>
</gene>
<dbReference type="eggNOG" id="ENOG502ZR9Z">
    <property type="taxonomic scope" value="Bacteria"/>
</dbReference>
<accession>D2SAL0</accession>
<name>D2SAL0_GEOOG</name>
<evidence type="ECO:0000313" key="2">
    <source>
        <dbReference type="Proteomes" id="UP000001382"/>
    </source>
</evidence>
<reference evidence="1 2" key="1">
    <citation type="journal article" date="2010" name="Stand. Genomic Sci.">
        <title>Complete genome sequence of Geodermatophilus obscurus type strain (G-20).</title>
        <authorList>
            <person name="Ivanova N."/>
            <person name="Sikorski J."/>
            <person name="Jando M."/>
            <person name="Munk C."/>
            <person name="Lapidus A."/>
            <person name="Glavina Del Rio T."/>
            <person name="Copeland A."/>
            <person name="Tice H."/>
            <person name="Cheng J.-F."/>
            <person name="Lucas S."/>
            <person name="Chen F."/>
            <person name="Nolan M."/>
            <person name="Bruce D."/>
            <person name="Goodwin L."/>
            <person name="Pitluck S."/>
            <person name="Mavromatis K."/>
            <person name="Mikhailova N."/>
            <person name="Pati A."/>
            <person name="Chen A."/>
            <person name="Palaniappan K."/>
            <person name="Land M."/>
            <person name="Hauser L."/>
            <person name="Chang Y.-J."/>
            <person name="Jeffries C.D."/>
            <person name="Meincke L."/>
            <person name="Brettin T."/>
            <person name="Detter J.C."/>
            <person name="Detter J.C."/>
            <person name="Rohde M."/>
            <person name="Goeker M."/>
            <person name="Bristow J."/>
            <person name="Eisen J.A."/>
            <person name="Markowitz V."/>
            <person name="Hugenholtz P."/>
            <person name="Kyrpides N.C."/>
            <person name="Klenk H.-P."/>
        </authorList>
    </citation>
    <scope>NUCLEOTIDE SEQUENCE [LARGE SCALE GENOMIC DNA]</scope>
    <source>
        <strain evidence="2">ATCC 25078 / DSM 43160 / JCM 3152 / KCC A-0152 / KCTC 9177 / NBRC 13315 / NRRL B-3577 / G-20</strain>
    </source>
</reference>
<dbReference type="HOGENOM" id="CLU_2332311_0_0_11"/>